<dbReference type="PROSITE" id="PS51257">
    <property type="entry name" value="PROKAR_LIPOPROTEIN"/>
    <property type="match status" value="1"/>
</dbReference>
<evidence type="ECO:0000313" key="2">
    <source>
        <dbReference type="EMBL" id="MFC5940598.1"/>
    </source>
</evidence>
<sequence>MDLPHRAVAALGLTITLAVTGCGSDQEPAATPPAATSEPAPAGSTPAPAGDRGLCQKVAENGTNNDTVFNAQLAEELGRASTPDIASTGAGLAAAVDGLDDPGKMKAKAATIKACTKEFGAGPW</sequence>
<feature type="compositionally biased region" description="Low complexity" evidence="1">
    <location>
        <begin position="27"/>
        <end position="50"/>
    </location>
</feature>
<dbReference type="EMBL" id="JBHSQQ010000010">
    <property type="protein sequence ID" value="MFC5940598.1"/>
    <property type="molecule type" value="Genomic_DNA"/>
</dbReference>
<proteinExistence type="predicted"/>
<evidence type="ECO:0008006" key="4">
    <source>
        <dbReference type="Google" id="ProtNLM"/>
    </source>
</evidence>
<reference evidence="3" key="1">
    <citation type="journal article" date="2019" name="Int. J. Syst. Evol. Microbiol.">
        <title>The Global Catalogue of Microorganisms (GCM) 10K type strain sequencing project: providing services to taxonomists for standard genome sequencing and annotation.</title>
        <authorList>
            <consortium name="The Broad Institute Genomics Platform"/>
            <consortium name="The Broad Institute Genome Sequencing Center for Infectious Disease"/>
            <person name="Wu L."/>
            <person name="Ma J."/>
        </authorList>
    </citation>
    <scope>NUCLEOTIDE SEQUENCE [LARGE SCALE GENOMIC DNA]</scope>
    <source>
        <strain evidence="3">CGMCC 4.7173</strain>
    </source>
</reference>
<gene>
    <name evidence="2" type="ORF">ACFPZ4_03785</name>
</gene>
<protein>
    <recommendedName>
        <fullName evidence="4">Lipoprotein</fullName>
    </recommendedName>
</protein>
<dbReference type="Proteomes" id="UP001596207">
    <property type="component" value="Unassembled WGS sequence"/>
</dbReference>
<dbReference type="RefSeq" id="WP_353901512.1">
    <property type="nucleotide sequence ID" value="NZ_CP158970.1"/>
</dbReference>
<organism evidence="2 3">
    <name type="scientific">Micromonospora harpali</name>
    <dbReference type="NCBI Taxonomy" id="1490225"/>
    <lineage>
        <taxon>Bacteria</taxon>
        <taxon>Bacillati</taxon>
        <taxon>Actinomycetota</taxon>
        <taxon>Actinomycetes</taxon>
        <taxon>Micromonosporales</taxon>
        <taxon>Micromonosporaceae</taxon>
        <taxon>Micromonospora</taxon>
    </lineage>
</organism>
<comment type="caution">
    <text evidence="2">The sequence shown here is derived from an EMBL/GenBank/DDBJ whole genome shotgun (WGS) entry which is preliminary data.</text>
</comment>
<evidence type="ECO:0000256" key="1">
    <source>
        <dbReference type="SAM" id="MobiDB-lite"/>
    </source>
</evidence>
<evidence type="ECO:0000313" key="3">
    <source>
        <dbReference type="Proteomes" id="UP001596207"/>
    </source>
</evidence>
<accession>A0ABW1HI33</accession>
<keyword evidence="3" id="KW-1185">Reference proteome</keyword>
<feature type="region of interest" description="Disordered" evidence="1">
    <location>
        <begin position="22"/>
        <end position="56"/>
    </location>
</feature>
<name>A0ABW1HI33_9ACTN</name>